<dbReference type="InterPro" id="IPR014729">
    <property type="entry name" value="Rossmann-like_a/b/a_fold"/>
</dbReference>
<dbReference type="PANTHER" id="PTHR43740:SF2">
    <property type="entry name" value="LEUCINE--TRNA LIGASE, MITOCHONDRIAL"/>
    <property type="match status" value="1"/>
</dbReference>
<dbReference type="InterPro" id="IPR002302">
    <property type="entry name" value="Leu-tRNA-ligase"/>
</dbReference>
<dbReference type="GO" id="GO:0005829">
    <property type="term" value="C:cytosol"/>
    <property type="evidence" value="ECO:0007669"/>
    <property type="project" value="TreeGrafter"/>
</dbReference>
<evidence type="ECO:0000256" key="3">
    <source>
        <dbReference type="ARBA" id="ARBA00022598"/>
    </source>
</evidence>
<accession>A0A397RZ02</accession>
<evidence type="ECO:0000313" key="10">
    <source>
        <dbReference type="Proteomes" id="UP000265703"/>
    </source>
</evidence>
<dbReference type="Proteomes" id="UP000265703">
    <property type="component" value="Unassembled WGS sequence"/>
</dbReference>
<dbReference type="GO" id="GO:0005524">
    <property type="term" value="F:ATP binding"/>
    <property type="evidence" value="ECO:0007669"/>
    <property type="project" value="UniProtKB-KW"/>
</dbReference>
<dbReference type="AlphaFoldDB" id="A0A397RZ02"/>
<evidence type="ECO:0000256" key="2">
    <source>
        <dbReference type="ARBA" id="ARBA00013164"/>
    </source>
</evidence>
<keyword evidence="3" id="KW-0436">Ligase</keyword>
<evidence type="ECO:0000313" key="9">
    <source>
        <dbReference type="EMBL" id="RIA78928.1"/>
    </source>
</evidence>
<dbReference type="STRING" id="658196.A0A397RZ02"/>
<keyword evidence="6" id="KW-0648">Protein biosynthesis</keyword>
<evidence type="ECO:0000259" key="8">
    <source>
        <dbReference type="Pfam" id="PF00133"/>
    </source>
</evidence>
<name>A0A397RZ02_9GLOM</name>
<keyword evidence="7" id="KW-0030">Aminoacyl-tRNA synthetase</keyword>
<dbReference type="SUPFAM" id="SSF52374">
    <property type="entry name" value="Nucleotidylyl transferase"/>
    <property type="match status" value="1"/>
</dbReference>
<dbReference type="EMBL" id="QKYT01001814">
    <property type="protein sequence ID" value="RIA78928.1"/>
    <property type="molecule type" value="Genomic_DNA"/>
</dbReference>
<dbReference type="GO" id="GO:0006429">
    <property type="term" value="P:leucyl-tRNA aminoacylation"/>
    <property type="evidence" value="ECO:0007669"/>
    <property type="project" value="InterPro"/>
</dbReference>
<evidence type="ECO:0000256" key="7">
    <source>
        <dbReference type="ARBA" id="ARBA00023146"/>
    </source>
</evidence>
<comment type="similarity">
    <text evidence="1">Belongs to the class-I aminoacyl-tRNA synthetase family.</text>
</comment>
<keyword evidence="5" id="KW-0067">ATP-binding</keyword>
<evidence type="ECO:0000256" key="6">
    <source>
        <dbReference type="ARBA" id="ARBA00022917"/>
    </source>
</evidence>
<evidence type="ECO:0000256" key="5">
    <source>
        <dbReference type="ARBA" id="ARBA00022840"/>
    </source>
</evidence>
<dbReference type="Gene3D" id="3.40.50.620">
    <property type="entry name" value="HUPs"/>
    <property type="match status" value="1"/>
</dbReference>
<evidence type="ECO:0000256" key="4">
    <source>
        <dbReference type="ARBA" id="ARBA00022741"/>
    </source>
</evidence>
<dbReference type="EC" id="6.1.1.4" evidence="2"/>
<dbReference type="GO" id="GO:0004823">
    <property type="term" value="F:leucine-tRNA ligase activity"/>
    <property type="evidence" value="ECO:0007669"/>
    <property type="project" value="UniProtKB-EC"/>
</dbReference>
<dbReference type="Pfam" id="PF00133">
    <property type="entry name" value="tRNA-synt_1"/>
    <property type="match status" value="1"/>
</dbReference>
<keyword evidence="10" id="KW-1185">Reference proteome</keyword>
<dbReference type="PANTHER" id="PTHR43740">
    <property type="entry name" value="LEUCYL-TRNA SYNTHETASE"/>
    <property type="match status" value="1"/>
</dbReference>
<keyword evidence="4" id="KW-0547">Nucleotide-binding</keyword>
<reference evidence="9 10" key="1">
    <citation type="submission" date="2018-06" db="EMBL/GenBank/DDBJ databases">
        <title>Comparative genomics reveals the genomic features of Rhizophagus irregularis, R. cerebriforme, R. diaphanum and Gigaspora rosea, and their symbiotic lifestyle signature.</title>
        <authorList>
            <person name="Morin E."/>
            <person name="San Clemente H."/>
            <person name="Chen E.C.H."/>
            <person name="De La Providencia I."/>
            <person name="Hainaut M."/>
            <person name="Kuo A."/>
            <person name="Kohler A."/>
            <person name="Murat C."/>
            <person name="Tang N."/>
            <person name="Roy S."/>
            <person name="Loubradou J."/>
            <person name="Henrissat B."/>
            <person name="Grigoriev I.V."/>
            <person name="Corradi N."/>
            <person name="Roux C."/>
            <person name="Martin F.M."/>
        </authorList>
    </citation>
    <scope>NUCLEOTIDE SEQUENCE [LARGE SCALE GENOMIC DNA]</scope>
    <source>
        <strain evidence="9 10">DAOM 227022</strain>
    </source>
</reference>
<evidence type="ECO:0000256" key="1">
    <source>
        <dbReference type="ARBA" id="ARBA00005594"/>
    </source>
</evidence>
<organism evidence="9 10">
    <name type="scientific">Glomus cerebriforme</name>
    <dbReference type="NCBI Taxonomy" id="658196"/>
    <lineage>
        <taxon>Eukaryota</taxon>
        <taxon>Fungi</taxon>
        <taxon>Fungi incertae sedis</taxon>
        <taxon>Mucoromycota</taxon>
        <taxon>Glomeromycotina</taxon>
        <taxon>Glomeromycetes</taxon>
        <taxon>Glomerales</taxon>
        <taxon>Glomeraceae</taxon>
        <taxon>Glomus</taxon>
    </lineage>
</organism>
<sequence length="70" mass="7997">MFPYPSGSGLHVGHIRNYTITDALARYYRFKGYKVLMPIGWDAFAKKLTPATPIIISERNGFSVRFTNKD</sequence>
<gene>
    <name evidence="9" type="ORF">C1645_842051</name>
</gene>
<dbReference type="InterPro" id="IPR002300">
    <property type="entry name" value="aa-tRNA-synth_Ia"/>
</dbReference>
<protein>
    <recommendedName>
        <fullName evidence="2">leucine--tRNA ligase</fullName>
        <ecNumber evidence="2">6.1.1.4</ecNumber>
    </recommendedName>
</protein>
<proteinExistence type="inferred from homology"/>
<dbReference type="OrthoDB" id="15954at2759"/>
<comment type="caution">
    <text evidence="9">The sequence shown here is derived from an EMBL/GenBank/DDBJ whole genome shotgun (WGS) entry which is preliminary data.</text>
</comment>
<feature type="domain" description="Aminoacyl-tRNA synthetase class Ia" evidence="8">
    <location>
        <begin position="3"/>
        <end position="43"/>
    </location>
</feature>